<dbReference type="GO" id="GO:0140359">
    <property type="term" value="F:ABC-type transporter activity"/>
    <property type="evidence" value="ECO:0007669"/>
    <property type="project" value="InterPro"/>
</dbReference>
<dbReference type="Pfam" id="PF12679">
    <property type="entry name" value="ABC2_membrane_2"/>
    <property type="match status" value="1"/>
</dbReference>
<dbReference type="Proteomes" id="UP000463470">
    <property type="component" value="Unassembled WGS sequence"/>
</dbReference>
<name>A0A845L2Y9_9FIRM</name>
<evidence type="ECO:0000313" key="2">
    <source>
        <dbReference type="EMBL" id="MZP29214.1"/>
    </source>
</evidence>
<feature type="transmembrane region" description="Helical" evidence="1">
    <location>
        <begin position="135"/>
        <end position="159"/>
    </location>
</feature>
<feature type="transmembrane region" description="Helical" evidence="1">
    <location>
        <begin position="262"/>
        <end position="284"/>
    </location>
</feature>
<feature type="transmembrane region" description="Helical" evidence="1">
    <location>
        <begin position="171"/>
        <end position="192"/>
    </location>
</feature>
<feature type="transmembrane region" description="Helical" evidence="1">
    <location>
        <begin position="304"/>
        <end position="325"/>
    </location>
</feature>
<dbReference type="RefSeq" id="WP_161256230.1">
    <property type="nucleotide sequence ID" value="NZ_WXEY01000004.1"/>
</dbReference>
<proteinExistence type="predicted"/>
<comment type="caution">
    <text evidence="2">The sequence shown here is derived from an EMBL/GenBank/DDBJ whole genome shotgun (WGS) entry which is preliminary data.</text>
</comment>
<dbReference type="AlphaFoldDB" id="A0A845L2Y9"/>
<organism evidence="2 3">
    <name type="scientific">Heliomicrobium undosum</name>
    <dbReference type="NCBI Taxonomy" id="121734"/>
    <lineage>
        <taxon>Bacteria</taxon>
        <taxon>Bacillati</taxon>
        <taxon>Bacillota</taxon>
        <taxon>Clostridia</taxon>
        <taxon>Eubacteriales</taxon>
        <taxon>Heliobacteriaceae</taxon>
        <taxon>Heliomicrobium</taxon>
    </lineage>
</organism>
<gene>
    <name evidence="2" type="ORF">GTO91_05780</name>
</gene>
<evidence type="ECO:0000256" key="1">
    <source>
        <dbReference type="SAM" id="Phobius"/>
    </source>
</evidence>
<feature type="transmembrane region" description="Helical" evidence="1">
    <location>
        <begin position="90"/>
        <end position="108"/>
    </location>
</feature>
<reference evidence="2 3" key="1">
    <citation type="submission" date="2020-01" db="EMBL/GenBank/DDBJ databases">
        <title>Whole-genome sequence of Heliobacterium undosum DSM 13378.</title>
        <authorList>
            <person name="Kyndt J.A."/>
            <person name="Meyer T.E."/>
        </authorList>
    </citation>
    <scope>NUCLEOTIDE SEQUENCE [LARGE SCALE GENOMIC DNA]</scope>
    <source>
        <strain evidence="2 3">DSM 13378</strain>
    </source>
</reference>
<feature type="transmembrane region" description="Helical" evidence="1">
    <location>
        <begin position="25"/>
        <end position="43"/>
    </location>
</feature>
<dbReference type="PANTHER" id="PTHR39177">
    <property type="entry name" value="ABC TRANSPORTER PERMEASE YTRC-RELATED"/>
    <property type="match status" value="1"/>
</dbReference>
<protein>
    <submittedName>
        <fullName evidence="2">ABC transporter permease subunit</fullName>
    </submittedName>
</protein>
<feature type="transmembrane region" description="Helical" evidence="1">
    <location>
        <begin position="331"/>
        <end position="348"/>
    </location>
</feature>
<feature type="transmembrane region" description="Helical" evidence="1">
    <location>
        <begin position="204"/>
        <end position="230"/>
    </location>
</feature>
<keyword evidence="1" id="KW-0812">Transmembrane</keyword>
<keyword evidence="1" id="KW-0472">Membrane</keyword>
<keyword evidence="1" id="KW-1133">Transmembrane helix</keyword>
<keyword evidence="3" id="KW-1185">Reference proteome</keyword>
<sequence>MLGAMLARLGWHPVLARKEWRQHRLLLSFVVILAVFFPLSFAFGTPVQNDPFEISVNEHYEFLDGTVMSTPITYMGWVGTLVDIAHGSNYPYIFLIMAAVAAGTLLLATERVPHTLAFLVTLPVSRRHIGATKFILGWLAITAMTLLMLLVFLCAFLLLPPEVRIDNMLAALIWFLRVTLVLWAVYGVSFSIGTITGSIQGTLAVTILVFIGPAFFSGIIGDFLVLTGWAPSHPAERPLRWLSQWLTPFHYLPADGSVTEGAVPIIAGMAIVAVASFLGSMKLFERNDLERTGDKLLFGDGKKLQRLFMPPFVGLTLTIFTANVFQLKGQTVILLFALFCILGERAVLWGQQWRRRRLGE</sequence>
<dbReference type="OrthoDB" id="2986821at2"/>
<accession>A0A845L2Y9</accession>
<dbReference type="PANTHER" id="PTHR39177:SF1">
    <property type="entry name" value="ABC TRANSPORTER PERMEASE YTRC-RELATED"/>
    <property type="match status" value="1"/>
</dbReference>
<dbReference type="GO" id="GO:0005886">
    <property type="term" value="C:plasma membrane"/>
    <property type="evidence" value="ECO:0007669"/>
    <property type="project" value="UniProtKB-SubCell"/>
</dbReference>
<dbReference type="EMBL" id="WXEY01000004">
    <property type="protein sequence ID" value="MZP29214.1"/>
    <property type="molecule type" value="Genomic_DNA"/>
</dbReference>
<evidence type="ECO:0000313" key="3">
    <source>
        <dbReference type="Proteomes" id="UP000463470"/>
    </source>
</evidence>
<dbReference type="InterPro" id="IPR053046">
    <property type="entry name" value="ABC-5_transporter"/>
</dbReference>